<reference evidence="4" key="1">
    <citation type="submission" date="2025-08" db="UniProtKB">
        <authorList>
            <consortium name="RefSeq"/>
        </authorList>
    </citation>
    <scope>IDENTIFICATION</scope>
    <source>
        <strain evidence="4">Wakin</strain>
        <tissue evidence="4">Muscle</tissue>
    </source>
</reference>
<evidence type="ECO:0000256" key="1">
    <source>
        <dbReference type="ARBA" id="ARBA00010635"/>
    </source>
</evidence>
<dbReference type="PANTHER" id="PTHR15736:SF9">
    <property type="entry name" value="PROTEIN FAM131B"/>
    <property type="match status" value="1"/>
</dbReference>
<evidence type="ECO:0000256" key="2">
    <source>
        <dbReference type="SAM" id="MobiDB-lite"/>
    </source>
</evidence>
<dbReference type="AlphaFoldDB" id="A0A6P6MP01"/>
<dbReference type="Proteomes" id="UP000515129">
    <property type="component" value="Unplaced"/>
</dbReference>
<name>A0A6P6MP01_CARAU</name>
<dbReference type="Pfam" id="PF15010">
    <property type="entry name" value="FAM131"/>
    <property type="match status" value="1"/>
</dbReference>
<gene>
    <name evidence="4" type="primary">LOC113069344</name>
</gene>
<evidence type="ECO:0000313" key="4">
    <source>
        <dbReference type="RefSeq" id="XP_026098138.1"/>
    </source>
</evidence>
<protein>
    <submittedName>
        <fullName evidence="4">Auxin response factor 19-like isoform X4</fullName>
    </submittedName>
</protein>
<dbReference type="RefSeq" id="XP_026098138.1">
    <property type="nucleotide sequence ID" value="XM_026242353.1"/>
</dbReference>
<dbReference type="GeneID" id="113069344"/>
<dbReference type="InterPro" id="IPR026782">
    <property type="entry name" value="FAM131"/>
</dbReference>
<accession>A0A6P6MP01</accession>
<keyword evidence="3" id="KW-1185">Reference proteome</keyword>
<feature type="region of interest" description="Disordered" evidence="2">
    <location>
        <begin position="380"/>
        <end position="443"/>
    </location>
</feature>
<sequence>MGCIGSRTLTADGVPVQKDGEQLSMEDTTSILPRLKKRNSNAYGIGALAKSSLTGVSGVSRSMKDKVTKPTAMAQGRVAHMIEWQSWGMQTVGAGGSGAGRTSSLHLQQERKLENDAYSDLSDGEKEARFAAGVLQQFAISEATLLAWSSMDGESTSVGSNQGSIAHLSEANQESITSRDQIVHHSSAEVWPHNYVSQGLYCLSSSDAWEPISNEQSGVASPATGSYVMAVGTEGGYDPNSAAQFLSQQQQQQQYQNQFHQIQHLHQIHQYQQQQLLQYQQQQQMLEQRLQSATQSLQVTPNSTIHSLPPLTHPPLVDLWGAAQTEAYQADMVGYMGMPVAVDGNLTAPTEEMTTDHSPLLEAQEEEEIKEEEVTLYMEPEPVTLIPSPVTQEVTSTGGSSPGQAPGESSTERKASDVSPSVIEELEEKESSESSSVDITATN</sequence>
<evidence type="ECO:0000313" key="3">
    <source>
        <dbReference type="Proteomes" id="UP000515129"/>
    </source>
</evidence>
<feature type="compositionally biased region" description="Polar residues" evidence="2">
    <location>
        <begin position="389"/>
        <end position="409"/>
    </location>
</feature>
<comment type="similarity">
    <text evidence="1">Belongs to the FAM131 family.</text>
</comment>
<proteinExistence type="inferred from homology"/>
<organism evidence="3 4">
    <name type="scientific">Carassius auratus</name>
    <name type="common">Goldfish</name>
    <dbReference type="NCBI Taxonomy" id="7957"/>
    <lineage>
        <taxon>Eukaryota</taxon>
        <taxon>Metazoa</taxon>
        <taxon>Chordata</taxon>
        <taxon>Craniata</taxon>
        <taxon>Vertebrata</taxon>
        <taxon>Euteleostomi</taxon>
        <taxon>Actinopterygii</taxon>
        <taxon>Neopterygii</taxon>
        <taxon>Teleostei</taxon>
        <taxon>Ostariophysi</taxon>
        <taxon>Cypriniformes</taxon>
        <taxon>Cyprinidae</taxon>
        <taxon>Cyprininae</taxon>
        <taxon>Carassius</taxon>
    </lineage>
</organism>
<dbReference type="PANTHER" id="PTHR15736">
    <property type="entry name" value="PROTEIN FAM131B-RELATED"/>
    <property type="match status" value="1"/>
</dbReference>